<evidence type="ECO:0000313" key="2">
    <source>
        <dbReference type="EMBL" id="AXY73792.1"/>
    </source>
</evidence>
<feature type="region of interest" description="Disordered" evidence="1">
    <location>
        <begin position="294"/>
        <end position="322"/>
    </location>
</feature>
<protein>
    <submittedName>
        <fullName evidence="2">Uncharacterized protein</fullName>
    </submittedName>
</protein>
<gene>
    <name evidence="2" type="ORF">D3H65_07290</name>
</gene>
<dbReference type="Proteomes" id="UP000263900">
    <property type="component" value="Chromosome"/>
</dbReference>
<reference evidence="2 3" key="1">
    <citation type="submission" date="2018-09" db="EMBL/GenBank/DDBJ databases">
        <title>Genome sequencing of strain 6GH32-13.</title>
        <authorList>
            <person name="Weon H.-Y."/>
            <person name="Heo J."/>
            <person name="Kwon S.-W."/>
        </authorList>
    </citation>
    <scope>NUCLEOTIDE SEQUENCE [LARGE SCALE GENOMIC DNA]</scope>
    <source>
        <strain evidence="2 3">5GH32-13</strain>
    </source>
</reference>
<dbReference type="KEGG" id="pseg:D3H65_07290"/>
<dbReference type="Pfam" id="PF19268">
    <property type="entry name" value="CIS_TMP"/>
    <property type="match status" value="1"/>
</dbReference>
<accession>A0A3B7MHC5</accession>
<dbReference type="EMBL" id="CP032157">
    <property type="protein sequence ID" value="AXY73792.1"/>
    <property type="molecule type" value="Genomic_DNA"/>
</dbReference>
<organism evidence="2 3">
    <name type="scientific">Paraflavitalea soli</name>
    <dbReference type="NCBI Taxonomy" id="2315862"/>
    <lineage>
        <taxon>Bacteria</taxon>
        <taxon>Pseudomonadati</taxon>
        <taxon>Bacteroidota</taxon>
        <taxon>Chitinophagia</taxon>
        <taxon>Chitinophagales</taxon>
        <taxon>Chitinophagaceae</taxon>
        <taxon>Paraflavitalea</taxon>
    </lineage>
</organism>
<sequence length="500" mass="57418">MSRTPHIIEQQFLEVTFTDRREGMGLQDQLAAIYKEKVLPLLETVLNDHDLPNHTIQIDEITIDAGILSSKNWEQELVERSVQQFKAILQKKLLSPWPRHSTQQQPQLPVEEGVQWLPEAVFHYNRFIEFVSTGTMPVSDNRHTIQQTITVLLNNKADWQTAANRVVVLRLLYTNQQALERLLRQCGDIVEEIVRWLNEQPIQEASIYTILSAIPDLYTRRLWLSSLVLIKKAQQQQSLITALHKSAPILLLQALIAHNKEQVRLPDIVEKLDPQVANLLIDTNEPFAITIKEENRPAPRSPKEEQGNKMAEDRNKEKESVEAGVKKETQQEGAAVHLYNAGLIILHPFLLPFFSKTGLIDKNNQWTDTAAHQRAVLLTQYLVTGEEKIPEFYLPLNKLLCGYPMRATLDDQLELTALEQQEATALLSAVIEHWGALKNTGIEALRISFLQRAGKLMHTEKGWYLVTEQKSFDILMQSLPWGIGRIKTPWMEEWLLTDWT</sequence>
<dbReference type="RefSeq" id="WP_119049627.1">
    <property type="nucleotide sequence ID" value="NZ_CP032157.1"/>
</dbReference>
<keyword evidence="3" id="KW-1185">Reference proteome</keyword>
<name>A0A3B7MHC5_9BACT</name>
<dbReference type="InterPro" id="IPR045538">
    <property type="entry name" value="CIS_TMP"/>
</dbReference>
<evidence type="ECO:0000256" key="1">
    <source>
        <dbReference type="SAM" id="MobiDB-lite"/>
    </source>
</evidence>
<evidence type="ECO:0000313" key="3">
    <source>
        <dbReference type="Proteomes" id="UP000263900"/>
    </source>
</evidence>
<proteinExistence type="predicted"/>
<dbReference type="OrthoDB" id="1488184at2"/>
<dbReference type="AlphaFoldDB" id="A0A3B7MHC5"/>